<gene>
    <name evidence="1" type="ORF">ACHHYP_06401</name>
</gene>
<evidence type="ECO:0000313" key="2">
    <source>
        <dbReference type="Proteomes" id="UP000243579"/>
    </source>
</evidence>
<name>A0A1V9YU74_ACHHY</name>
<evidence type="ECO:0000313" key="1">
    <source>
        <dbReference type="EMBL" id="OQR89237.1"/>
    </source>
</evidence>
<accession>A0A1V9YU74</accession>
<dbReference type="EMBL" id="JNBR01000880">
    <property type="protein sequence ID" value="OQR89237.1"/>
    <property type="molecule type" value="Genomic_DNA"/>
</dbReference>
<protein>
    <recommendedName>
        <fullName evidence="3">Reverse transcriptase domain-containing protein</fullName>
    </recommendedName>
</protein>
<dbReference type="AlphaFoldDB" id="A0A1V9YU74"/>
<keyword evidence="2" id="KW-1185">Reference proteome</keyword>
<reference evidence="1 2" key="1">
    <citation type="journal article" date="2014" name="Genome Biol. Evol.">
        <title>The secreted proteins of Achlya hypogyna and Thraustotheca clavata identify the ancestral oomycete secretome and reveal gene acquisitions by horizontal gene transfer.</title>
        <authorList>
            <person name="Misner I."/>
            <person name="Blouin N."/>
            <person name="Leonard G."/>
            <person name="Richards T.A."/>
            <person name="Lane C.E."/>
        </authorList>
    </citation>
    <scope>NUCLEOTIDE SEQUENCE [LARGE SCALE GENOMIC DNA]</scope>
    <source>
        <strain evidence="1 2">ATCC 48635</strain>
    </source>
</reference>
<evidence type="ECO:0008006" key="3">
    <source>
        <dbReference type="Google" id="ProtNLM"/>
    </source>
</evidence>
<organism evidence="1 2">
    <name type="scientific">Achlya hypogyna</name>
    <name type="common">Oomycete</name>
    <name type="synonym">Protoachlya hypogyna</name>
    <dbReference type="NCBI Taxonomy" id="1202772"/>
    <lineage>
        <taxon>Eukaryota</taxon>
        <taxon>Sar</taxon>
        <taxon>Stramenopiles</taxon>
        <taxon>Oomycota</taxon>
        <taxon>Saprolegniomycetes</taxon>
        <taxon>Saprolegniales</taxon>
        <taxon>Achlyaceae</taxon>
        <taxon>Achlya</taxon>
    </lineage>
</organism>
<sequence length="424" mass="48430">MLRELPHLSIPLPGGDTATSIFFADASTLLSFDLPPAVEQLEIVREFCDVSGARLNEPKCTTLALIGHMDPVDVAWVGLLNVLLSVQYLGVVFGHALPLHHQINQVSDCFQQWGCRARMIYGRRLLTNTMLLSQLWHITAVALVPAPMVERWQPMVNWFILGRKTRPTDRHRPLLHRTWSYDPKVGLGLPHIASMIRTQRLARLQLLKQGSTPSTPPWQELVLRQYLRTMGALYRTSHPHDFLDYYPCPSSAWLTLRELHPLWVDVWSQWAATNPAKRNPEARVELGPDGNMRLAFASRTGSIYNHLQRLNNNVLADFRATLEAELQQPVAAHHYLAMVNERVTSFEMWPKRLVRVLAHHAPAHNVDHPLTTCARATREDIQRYVRLARSNLRNVLPVQADVWLRLLYHMLSVKFSGRTTVVSS</sequence>
<proteinExistence type="predicted"/>
<dbReference type="OrthoDB" id="76450at2759"/>
<dbReference type="Proteomes" id="UP000243579">
    <property type="component" value="Unassembled WGS sequence"/>
</dbReference>
<comment type="caution">
    <text evidence="1">The sequence shown here is derived from an EMBL/GenBank/DDBJ whole genome shotgun (WGS) entry which is preliminary data.</text>
</comment>